<feature type="domain" description="BHLH" evidence="2">
    <location>
        <begin position="83"/>
        <end position="173"/>
    </location>
</feature>
<evidence type="ECO:0000259" key="2">
    <source>
        <dbReference type="PROSITE" id="PS50888"/>
    </source>
</evidence>
<dbReference type="AlphaFoldDB" id="D8Q184"/>
<dbReference type="PROSITE" id="PS50888">
    <property type="entry name" value="BHLH"/>
    <property type="match status" value="1"/>
</dbReference>
<dbReference type="EMBL" id="GL377305">
    <property type="protein sequence ID" value="EFI98465.1"/>
    <property type="molecule type" value="Genomic_DNA"/>
</dbReference>
<dbReference type="InParanoid" id="D8Q184"/>
<feature type="compositionally biased region" description="Low complexity" evidence="1">
    <location>
        <begin position="187"/>
        <end position="198"/>
    </location>
</feature>
<feature type="region of interest" description="Disordered" evidence="1">
    <location>
        <begin position="187"/>
        <end position="290"/>
    </location>
</feature>
<sequence>MSTRSSYAASANPARKAKRARLVNSTDALQGSADLRSASPHQPFILPKPASKPIVDTPPVMTLSPVKRGRKPSGVSRASREAQRKLNHSIIEKARRTKINEALSTLSSLIPADYDNRPADVDDTGKEDADDSGDDDEDYVDRKQTAGRRGGPKKEKEFKLEILVKTVAYMQDLIQRVTDLEAEAKVPASASLPSPSCANCGTRTATKRKRGASDSFDGTREPASDESATPRLPSISEMLSERTRDVDAGSYLPSPPSSTKFPARGRSDSLDIPPPLSLGPTLQAAAAKSSSPATQSCAAIPLISPTTSPLLSPEDESAASLLLNMRSSTIGGHGMRDLEMGNGGFASHALSREYVGKEKQTPSSLLGIVL</sequence>
<dbReference type="PANTHER" id="PTHR46266:SF4">
    <property type="entry name" value="TRANSCRIPTION FACTOR TT8"/>
    <property type="match status" value="1"/>
</dbReference>
<dbReference type="OMA" id="WLPHPYV"/>
<dbReference type="GO" id="GO:0046983">
    <property type="term" value="F:protein dimerization activity"/>
    <property type="evidence" value="ECO:0007669"/>
    <property type="project" value="InterPro"/>
</dbReference>
<dbReference type="SUPFAM" id="SSF47459">
    <property type="entry name" value="HLH, helix-loop-helix DNA-binding domain"/>
    <property type="match status" value="1"/>
</dbReference>
<evidence type="ECO:0000313" key="3">
    <source>
        <dbReference type="EMBL" id="EFI98465.1"/>
    </source>
</evidence>
<evidence type="ECO:0000313" key="4">
    <source>
        <dbReference type="Proteomes" id="UP000007431"/>
    </source>
</evidence>
<dbReference type="InterPro" id="IPR011598">
    <property type="entry name" value="bHLH_dom"/>
</dbReference>
<dbReference type="SMART" id="SM00353">
    <property type="entry name" value="HLH"/>
    <property type="match status" value="1"/>
</dbReference>
<reference evidence="3 4" key="1">
    <citation type="journal article" date="2010" name="Nat. Biotechnol.">
        <title>Genome sequence of the model mushroom Schizophyllum commune.</title>
        <authorList>
            <person name="Ohm R.A."/>
            <person name="de Jong J.F."/>
            <person name="Lugones L.G."/>
            <person name="Aerts A."/>
            <person name="Kothe E."/>
            <person name="Stajich J.E."/>
            <person name="de Vries R.P."/>
            <person name="Record E."/>
            <person name="Levasseur A."/>
            <person name="Baker S.E."/>
            <person name="Bartholomew K.A."/>
            <person name="Coutinho P.M."/>
            <person name="Erdmann S."/>
            <person name="Fowler T.J."/>
            <person name="Gathman A.C."/>
            <person name="Lombard V."/>
            <person name="Henrissat B."/>
            <person name="Knabe N."/>
            <person name="Kuees U."/>
            <person name="Lilly W.W."/>
            <person name="Lindquist E."/>
            <person name="Lucas S."/>
            <person name="Magnuson J.K."/>
            <person name="Piumi F."/>
            <person name="Raudaskoski M."/>
            <person name="Salamov A."/>
            <person name="Schmutz J."/>
            <person name="Schwarze F.W.M.R."/>
            <person name="vanKuyk P.A."/>
            <person name="Horton J.S."/>
            <person name="Grigoriev I.V."/>
            <person name="Woesten H.A.B."/>
        </authorList>
    </citation>
    <scope>NUCLEOTIDE SEQUENCE [LARGE SCALE GENOMIC DNA]</scope>
    <source>
        <strain evidence="4">H4-8 / FGSC 9210</strain>
    </source>
</reference>
<dbReference type="GeneID" id="9590842"/>
<feature type="region of interest" description="Disordered" evidence="1">
    <location>
        <begin position="110"/>
        <end position="157"/>
    </location>
</feature>
<keyword evidence="4" id="KW-1185">Reference proteome</keyword>
<dbReference type="InterPro" id="IPR036638">
    <property type="entry name" value="HLH_DNA-bd_sf"/>
</dbReference>
<dbReference type="Gene3D" id="4.10.280.10">
    <property type="entry name" value="Helix-loop-helix DNA-binding domain"/>
    <property type="match status" value="1"/>
</dbReference>
<dbReference type="OrthoDB" id="690068at2759"/>
<dbReference type="eggNOG" id="KOG4304">
    <property type="taxonomic scope" value="Eukaryota"/>
</dbReference>
<feature type="region of interest" description="Disordered" evidence="1">
    <location>
        <begin position="1"/>
        <end position="89"/>
    </location>
</feature>
<dbReference type="KEGG" id="scm:SCHCO_02619061"/>
<name>D8Q184_SCHCM</name>
<dbReference type="Pfam" id="PF00010">
    <property type="entry name" value="HLH"/>
    <property type="match status" value="1"/>
</dbReference>
<accession>D8Q184</accession>
<protein>
    <recommendedName>
        <fullName evidence="2">BHLH domain-containing protein</fullName>
    </recommendedName>
</protein>
<evidence type="ECO:0000256" key="1">
    <source>
        <dbReference type="SAM" id="MobiDB-lite"/>
    </source>
</evidence>
<gene>
    <name evidence="3" type="ORF">SCHCODRAFT_15404</name>
</gene>
<dbReference type="RefSeq" id="XP_003033368.1">
    <property type="nucleotide sequence ID" value="XM_003033322.1"/>
</dbReference>
<feature type="compositionally biased region" description="Acidic residues" evidence="1">
    <location>
        <begin position="128"/>
        <end position="139"/>
    </location>
</feature>
<feature type="compositionally biased region" description="Basic and acidic residues" evidence="1">
    <location>
        <begin position="78"/>
        <end position="89"/>
    </location>
</feature>
<organism evidence="4">
    <name type="scientific">Schizophyllum commune (strain H4-8 / FGSC 9210)</name>
    <name type="common">Split gill fungus</name>
    <dbReference type="NCBI Taxonomy" id="578458"/>
    <lineage>
        <taxon>Eukaryota</taxon>
        <taxon>Fungi</taxon>
        <taxon>Dikarya</taxon>
        <taxon>Basidiomycota</taxon>
        <taxon>Agaricomycotina</taxon>
        <taxon>Agaricomycetes</taxon>
        <taxon>Agaricomycetidae</taxon>
        <taxon>Agaricales</taxon>
        <taxon>Schizophyllaceae</taxon>
        <taxon>Schizophyllum</taxon>
    </lineage>
</organism>
<dbReference type="STRING" id="578458.D8Q184"/>
<dbReference type="HOGENOM" id="CLU_049479_0_0_1"/>
<dbReference type="Proteomes" id="UP000007431">
    <property type="component" value="Unassembled WGS sequence"/>
</dbReference>
<dbReference type="VEuPathDB" id="FungiDB:SCHCODRAFT_02619061"/>
<feature type="compositionally biased region" description="Basic and acidic residues" evidence="1">
    <location>
        <begin position="114"/>
        <end position="127"/>
    </location>
</feature>
<proteinExistence type="predicted"/>
<dbReference type="PANTHER" id="PTHR46266">
    <property type="entry name" value="TRANSCRIPTION FACTOR TT8"/>
    <property type="match status" value="1"/>
</dbReference>